<sequence length="81" mass="8996">MEESARLRLFVYILLIVKHLMDCISVSRPPGVLQMIVGSHISSTMSDLLLPHRLIIAPQHVVMASMPTVALNGREAEKTTM</sequence>
<organism evidence="2 3">
    <name type="scientific">Liparis tanakae</name>
    <name type="common">Tanaka's snailfish</name>
    <dbReference type="NCBI Taxonomy" id="230148"/>
    <lineage>
        <taxon>Eukaryota</taxon>
        <taxon>Metazoa</taxon>
        <taxon>Chordata</taxon>
        <taxon>Craniata</taxon>
        <taxon>Vertebrata</taxon>
        <taxon>Euteleostomi</taxon>
        <taxon>Actinopterygii</taxon>
        <taxon>Neopterygii</taxon>
        <taxon>Teleostei</taxon>
        <taxon>Neoteleostei</taxon>
        <taxon>Acanthomorphata</taxon>
        <taxon>Eupercaria</taxon>
        <taxon>Perciformes</taxon>
        <taxon>Cottioidei</taxon>
        <taxon>Cottales</taxon>
        <taxon>Liparidae</taxon>
        <taxon>Liparis</taxon>
    </lineage>
</organism>
<keyword evidence="3" id="KW-1185">Reference proteome</keyword>
<keyword evidence="1" id="KW-0732">Signal</keyword>
<evidence type="ECO:0008006" key="4">
    <source>
        <dbReference type="Google" id="ProtNLM"/>
    </source>
</evidence>
<comment type="caution">
    <text evidence="2">The sequence shown here is derived from an EMBL/GenBank/DDBJ whole genome shotgun (WGS) entry which is preliminary data.</text>
</comment>
<name>A0A4Z2I6Z6_9TELE</name>
<dbReference type="AlphaFoldDB" id="A0A4Z2I6Z6"/>
<protein>
    <recommendedName>
        <fullName evidence="4">Secreted protein</fullName>
    </recommendedName>
</protein>
<dbReference type="Proteomes" id="UP000314294">
    <property type="component" value="Unassembled WGS sequence"/>
</dbReference>
<proteinExistence type="predicted"/>
<feature type="signal peptide" evidence="1">
    <location>
        <begin position="1"/>
        <end position="23"/>
    </location>
</feature>
<evidence type="ECO:0000256" key="1">
    <source>
        <dbReference type="SAM" id="SignalP"/>
    </source>
</evidence>
<feature type="chain" id="PRO_5021228577" description="Secreted protein" evidence="1">
    <location>
        <begin position="24"/>
        <end position="81"/>
    </location>
</feature>
<dbReference type="EMBL" id="SRLO01000122">
    <property type="protein sequence ID" value="TNN73718.1"/>
    <property type="molecule type" value="Genomic_DNA"/>
</dbReference>
<evidence type="ECO:0000313" key="2">
    <source>
        <dbReference type="EMBL" id="TNN73718.1"/>
    </source>
</evidence>
<accession>A0A4Z2I6Z6</accession>
<gene>
    <name evidence="2" type="ORF">EYF80_016098</name>
</gene>
<reference evidence="2 3" key="1">
    <citation type="submission" date="2019-03" db="EMBL/GenBank/DDBJ databases">
        <title>First draft genome of Liparis tanakae, snailfish: a comprehensive survey of snailfish specific genes.</title>
        <authorList>
            <person name="Kim W."/>
            <person name="Song I."/>
            <person name="Jeong J.-H."/>
            <person name="Kim D."/>
            <person name="Kim S."/>
            <person name="Ryu S."/>
            <person name="Song J.Y."/>
            <person name="Lee S.K."/>
        </authorList>
    </citation>
    <scope>NUCLEOTIDE SEQUENCE [LARGE SCALE GENOMIC DNA]</scope>
    <source>
        <tissue evidence="2">Muscle</tissue>
    </source>
</reference>
<evidence type="ECO:0000313" key="3">
    <source>
        <dbReference type="Proteomes" id="UP000314294"/>
    </source>
</evidence>